<reference evidence="2 3" key="1">
    <citation type="journal article" date="2009" name="Genome Res.">
        <title>Complete genome of the cellulolytic thermophile Acidothermus cellulolyticus 11B provides insights into its ecophysiological and evolutionary adaptations.</title>
        <authorList>
            <person name="Barabote R.D."/>
            <person name="Xie G."/>
            <person name="Leu D.H."/>
            <person name="Normand P."/>
            <person name="Necsulea A."/>
            <person name="Daubin V."/>
            <person name="Medigue C."/>
            <person name="Adney W.S."/>
            <person name="Xu X.C."/>
            <person name="Lapidus A."/>
            <person name="Parales R.E."/>
            <person name="Detter C."/>
            <person name="Pujic P."/>
            <person name="Bruce D."/>
            <person name="Lavire C."/>
            <person name="Challacombe J.F."/>
            <person name="Brettin T.S."/>
            <person name="Berry A.M."/>
        </authorList>
    </citation>
    <scope>NUCLEOTIDE SEQUENCE [LARGE SCALE GENOMIC DNA]</scope>
    <source>
        <strain evidence="3">ATCC 43068 / DSM 8971 / 11B</strain>
    </source>
</reference>
<keyword evidence="1" id="KW-1133">Transmembrane helix</keyword>
<gene>
    <name evidence="2" type="ordered locus">Acel_0070</name>
</gene>
<dbReference type="Proteomes" id="UP000008221">
    <property type="component" value="Chromosome"/>
</dbReference>
<organism evidence="2 3">
    <name type="scientific">Acidothermus cellulolyticus (strain ATCC 43068 / DSM 8971 / 11B)</name>
    <dbReference type="NCBI Taxonomy" id="351607"/>
    <lineage>
        <taxon>Bacteria</taxon>
        <taxon>Bacillati</taxon>
        <taxon>Actinomycetota</taxon>
        <taxon>Actinomycetes</taxon>
        <taxon>Acidothermales</taxon>
        <taxon>Acidothermaceae</taxon>
        <taxon>Acidothermus</taxon>
    </lineage>
</organism>
<sequence length="93" mass="9801">MSILLAPLALFFLLVRLAALVAGIVALIDAAMTPAGAFVAAGKATKQVWVTILAVTLAVLLIFSFISFFALAAVVAVIVYFVDARPALRRARQ</sequence>
<keyword evidence="1" id="KW-0472">Membrane</keyword>
<dbReference type="AlphaFoldDB" id="A0LQY6"/>
<feature type="transmembrane region" description="Helical" evidence="1">
    <location>
        <begin position="49"/>
        <end position="82"/>
    </location>
</feature>
<evidence type="ECO:0008006" key="4">
    <source>
        <dbReference type="Google" id="ProtNLM"/>
    </source>
</evidence>
<dbReference type="InParanoid" id="A0LQY6"/>
<dbReference type="STRING" id="351607.Acel_0070"/>
<dbReference type="KEGG" id="ace:Acel_0070"/>
<keyword evidence="3" id="KW-1185">Reference proteome</keyword>
<dbReference type="HOGENOM" id="CLU_135072_2_0_11"/>
<proteinExistence type="predicted"/>
<name>A0LQY6_ACIC1</name>
<dbReference type="EMBL" id="CP000481">
    <property type="protein sequence ID" value="ABK51846.1"/>
    <property type="molecule type" value="Genomic_DNA"/>
</dbReference>
<dbReference type="RefSeq" id="WP_011718910.1">
    <property type="nucleotide sequence ID" value="NC_008578.1"/>
</dbReference>
<protein>
    <recommendedName>
        <fullName evidence="4">Integral membrane protein</fullName>
    </recommendedName>
</protein>
<keyword evidence="1" id="KW-0812">Transmembrane</keyword>
<dbReference type="InterPro" id="IPR019662">
    <property type="entry name" value="DUF2516"/>
</dbReference>
<evidence type="ECO:0000313" key="2">
    <source>
        <dbReference type="EMBL" id="ABK51846.1"/>
    </source>
</evidence>
<evidence type="ECO:0000256" key="1">
    <source>
        <dbReference type="SAM" id="Phobius"/>
    </source>
</evidence>
<dbReference type="Pfam" id="PF10724">
    <property type="entry name" value="DUF2516"/>
    <property type="match status" value="1"/>
</dbReference>
<accession>A0LQY6</accession>
<evidence type="ECO:0000313" key="3">
    <source>
        <dbReference type="Proteomes" id="UP000008221"/>
    </source>
</evidence>